<evidence type="ECO:0000256" key="1">
    <source>
        <dbReference type="ARBA" id="ARBA00022490"/>
    </source>
</evidence>
<dbReference type="EMBL" id="OMKW01000001">
    <property type="protein sequence ID" value="SPF28238.1"/>
    <property type="molecule type" value="Genomic_DNA"/>
</dbReference>
<feature type="binding site" evidence="6">
    <location>
        <position position="66"/>
    </location>
    <ligand>
        <name>S-adenosyl-L-methionine</name>
        <dbReference type="ChEBI" id="CHEBI:59789"/>
    </ligand>
</feature>
<keyword evidence="1 6" id="KW-0963">Cytoplasm</keyword>
<comment type="catalytic activity">
    <reaction evidence="6">
        <text>guanosine(527) in 16S rRNA + S-adenosyl-L-methionine = N(7)-methylguanosine(527) in 16S rRNA + S-adenosyl-L-homocysteine</text>
        <dbReference type="Rhea" id="RHEA:42732"/>
        <dbReference type="Rhea" id="RHEA-COMP:10209"/>
        <dbReference type="Rhea" id="RHEA-COMP:10210"/>
        <dbReference type="ChEBI" id="CHEBI:57856"/>
        <dbReference type="ChEBI" id="CHEBI:59789"/>
        <dbReference type="ChEBI" id="CHEBI:74269"/>
        <dbReference type="ChEBI" id="CHEBI:74480"/>
        <dbReference type="EC" id="2.1.1.170"/>
    </reaction>
</comment>
<evidence type="ECO:0000313" key="8">
    <source>
        <dbReference type="Proteomes" id="UP000244932"/>
    </source>
</evidence>
<comment type="similarity">
    <text evidence="6">Belongs to the methyltransferase superfamily. RNA methyltransferase RsmG family.</text>
</comment>
<comment type="caution">
    <text evidence="6">Lacks conserved residue(s) required for the propagation of feature annotation.</text>
</comment>
<comment type="subcellular location">
    <subcellularLocation>
        <location evidence="6">Cytoplasm</location>
    </subcellularLocation>
</comment>
<dbReference type="GO" id="GO:0005829">
    <property type="term" value="C:cytosol"/>
    <property type="evidence" value="ECO:0007669"/>
    <property type="project" value="TreeGrafter"/>
</dbReference>
<keyword evidence="8" id="KW-1185">Reference proteome</keyword>
<evidence type="ECO:0000313" key="7">
    <source>
        <dbReference type="EMBL" id="SPF28238.1"/>
    </source>
</evidence>
<evidence type="ECO:0000256" key="5">
    <source>
        <dbReference type="ARBA" id="ARBA00022691"/>
    </source>
</evidence>
<keyword evidence="3 6" id="KW-0489">Methyltransferase</keyword>
<dbReference type="GO" id="GO:0070043">
    <property type="term" value="F:rRNA (guanine-N7-)-methyltransferase activity"/>
    <property type="evidence" value="ECO:0007669"/>
    <property type="project" value="UniProtKB-UniRule"/>
</dbReference>
<dbReference type="Proteomes" id="UP000244932">
    <property type="component" value="Unassembled WGS sequence"/>
</dbReference>
<dbReference type="OrthoDB" id="9808773at2"/>
<dbReference type="SUPFAM" id="SSF53335">
    <property type="entry name" value="S-adenosyl-L-methionine-dependent methyltransferases"/>
    <property type="match status" value="1"/>
</dbReference>
<dbReference type="PANTHER" id="PTHR31760:SF0">
    <property type="entry name" value="S-ADENOSYL-L-METHIONINE-DEPENDENT METHYLTRANSFERASES SUPERFAMILY PROTEIN"/>
    <property type="match status" value="1"/>
</dbReference>
<evidence type="ECO:0000256" key="2">
    <source>
        <dbReference type="ARBA" id="ARBA00022552"/>
    </source>
</evidence>
<sequence>MNSTLNVSRETSERLEIYLAELKRWNPKINLVSKSTLEDAAQRHFEDSLQILRFAPDDWQKWVDIGSGGGFPGLVVAAACPEADVHLIESDMRKCLFMRTVARLMSVNVTVHNERSEQLAPQAADIISARAFAPLVKLLDHAERHGVAHTTCILPKGQNAMQELTDARKRWKLSVEQHPSLTDASATILLIKDFQRVTD</sequence>
<proteinExistence type="inferred from homology"/>
<evidence type="ECO:0000256" key="4">
    <source>
        <dbReference type="ARBA" id="ARBA00022679"/>
    </source>
</evidence>
<dbReference type="PANTHER" id="PTHR31760">
    <property type="entry name" value="S-ADENOSYL-L-METHIONINE-DEPENDENT METHYLTRANSFERASES SUPERFAMILY PROTEIN"/>
    <property type="match status" value="1"/>
</dbReference>
<name>A0A2R8A891_9RHOB</name>
<dbReference type="InterPro" id="IPR003682">
    <property type="entry name" value="rRNA_ssu_MeTfrase_G"/>
</dbReference>
<dbReference type="HAMAP" id="MF_00074">
    <property type="entry name" value="16SrRNA_methyltr_G"/>
    <property type="match status" value="1"/>
</dbReference>
<keyword evidence="4 6" id="KW-0808">Transferase</keyword>
<evidence type="ECO:0000256" key="6">
    <source>
        <dbReference type="HAMAP-Rule" id="MF_00074"/>
    </source>
</evidence>
<organism evidence="7 8">
    <name type="scientific">Pontivivens insulae</name>
    <dbReference type="NCBI Taxonomy" id="1639689"/>
    <lineage>
        <taxon>Bacteria</taxon>
        <taxon>Pseudomonadati</taxon>
        <taxon>Pseudomonadota</taxon>
        <taxon>Alphaproteobacteria</taxon>
        <taxon>Rhodobacterales</taxon>
        <taxon>Paracoccaceae</taxon>
        <taxon>Pontivivens</taxon>
    </lineage>
</organism>
<accession>A0A2R8A891</accession>
<feature type="binding site" evidence="6">
    <location>
        <begin position="116"/>
        <end position="117"/>
    </location>
    <ligand>
        <name>S-adenosyl-L-methionine</name>
        <dbReference type="ChEBI" id="CHEBI:59789"/>
    </ligand>
</feature>
<dbReference type="Gene3D" id="3.40.50.150">
    <property type="entry name" value="Vaccinia Virus protein VP39"/>
    <property type="match status" value="1"/>
</dbReference>
<keyword evidence="2 6" id="KW-0698">rRNA processing</keyword>
<keyword evidence="5 6" id="KW-0949">S-adenosyl-L-methionine</keyword>
<gene>
    <name evidence="6 7" type="primary">rsmG</name>
    <name evidence="7" type="ORF">POI8812_00536</name>
</gene>
<evidence type="ECO:0000256" key="3">
    <source>
        <dbReference type="ARBA" id="ARBA00022603"/>
    </source>
</evidence>
<comment type="function">
    <text evidence="6">Specifically methylates the N7 position of guanine in position 527 of 16S rRNA.</text>
</comment>
<dbReference type="NCBIfam" id="TIGR00138">
    <property type="entry name" value="rsmG_gidB"/>
    <property type="match status" value="1"/>
</dbReference>
<reference evidence="7 8" key="1">
    <citation type="submission" date="2018-03" db="EMBL/GenBank/DDBJ databases">
        <authorList>
            <person name="Keele B.F."/>
        </authorList>
    </citation>
    <scope>NUCLEOTIDE SEQUENCE [LARGE SCALE GENOMIC DNA]</scope>
    <source>
        <strain evidence="7 8">CeCT 8812</strain>
    </source>
</reference>
<dbReference type="RefSeq" id="WP_108780961.1">
    <property type="nucleotide sequence ID" value="NZ_OMKW01000001.1"/>
</dbReference>
<protein>
    <recommendedName>
        <fullName evidence="6">Ribosomal RNA small subunit methyltransferase G</fullName>
        <ecNumber evidence="6">2.1.1.170</ecNumber>
    </recommendedName>
    <alternativeName>
        <fullName evidence="6">16S rRNA 7-methylguanosine methyltransferase</fullName>
        <shortName evidence="6">16S rRNA m7G methyltransferase</shortName>
    </alternativeName>
</protein>
<dbReference type="Pfam" id="PF02527">
    <property type="entry name" value="GidB"/>
    <property type="match status" value="1"/>
</dbReference>
<feature type="binding site" evidence="6">
    <location>
        <position position="71"/>
    </location>
    <ligand>
        <name>S-adenosyl-L-methionine</name>
        <dbReference type="ChEBI" id="CHEBI:59789"/>
    </ligand>
</feature>
<dbReference type="PIRSF" id="PIRSF003078">
    <property type="entry name" value="GidB"/>
    <property type="match status" value="1"/>
</dbReference>
<feature type="binding site" evidence="6">
    <location>
        <position position="130"/>
    </location>
    <ligand>
        <name>S-adenosyl-L-methionine</name>
        <dbReference type="ChEBI" id="CHEBI:59789"/>
    </ligand>
</feature>
<dbReference type="InterPro" id="IPR029063">
    <property type="entry name" value="SAM-dependent_MTases_sf"/>
</dbReference>
<dbReference type="EC" id="2.1.1.170" evidence="6"/>
<dbReference type="AlphaFoldDB" id="A0A2R8A891"/>